<evidence type="ECO:0000313" key="5">
    <source>
        <dbReference type="Proteomes" id="UP001378592"/>
    </source>
</evidence>
<dbReference type="Gene3D" id="3.80.10.10">
    <property type="entry name" value="Ribonuclease Inhibitor"/>
    <property type="match status" value="1"/>
</dbReference>
<protein>
    <recommendedName>
        <fullName evidence="3">F-box domain-containing protein</fullName>
    </recommendedName>
</protein>
<accession>A0AAN9W2D0</accession>
<dbReference type="PANTHER" id="PTHR38926:SF5">
    <property type="entry name" value="F-BOX AND LEUCINE-RICH REPEAT PROTEIN 6"/>
    <property type="match status" value="1"/>
</dbReference>
<name>A0AAN9W2D0_9ORTH</name>
<keyword evidence="5" id="KW-1185">Reference proteome</keyword>
<organism evidence="4 5">
    <name type="scientific">Gryllus longicercus</name>
    <dbReference type="NCBI Taxonomy" id="2509291"/>
    <lineage>
        <taxon>Eukaryota</taxon>
        <taxon>Metazoa</taxon>
        <taxon>Ecdysozoa</taxon>
        <taxon>Arthropoda</taxon>
        <taxon>Hexapoda</taxon>
        <taxon>Insecta</taxon>
        <taxon>Pterygota</taxon>
        <taxon>Neoptera</taxon>
        <taxon>Polyneoptera</taxon>
        <taxon>Orthoptera</taxon>
        <taxon>Ensifera</taxon>
        <taxon>Gryllidea</taxon>
        <taxon>Grylloidea</taxon>
        <taxon>Gryllidae</taxon>
        <taxon>Gryllinae</taxon>
        <taxon>Gryllus</taxon>
    </lineage>
</organism>
<dbReference type="Pfam" id="PF12937">
    <property type="entry name" value="F-box-like"/>
    <property type="match status" value="1"/>
</dbReference>
<dbReference type="InterPro" id="IPR032675">
    <property type="entry name" value="LRR_dom_sf"/>
</dbReference>
<dbReference type="SMART" id="SM00367">
    <property type="entry name" value="LRR_CC"/>
    <property type="match status" value="3"/>
</dbReference>
<dbReference type="Proteomes" id="UP001378592">
    <property type="component" value="Unassembled WGS sequence"/>
</dbReference>
<feature type="region of interest" description="Disordered" evidence="2">
    <location>
        <begin position="190"/>
        <end position="326"/>
    </location>
</feature>
<feature type="domain" description="F-box" evidence="3">
    <location>
        <begin position="328"/>
        <end position="376"/>
    </location>
</feature>
<evidence type="ECO:0000256" key="2">
    <source>
        <dbReference type="SAM" id="MobiDB-lite"/>
    </source>
</evidence>
<dbReference type="GO" id="GO:0019005">
    <property type="term" value="C:SCF ubiquitin ligase complex"/>
    <property type="evidence" value="ECO:0007669"/>
    <property type="project" value="InterPro"/>
</dbReference>
<dbReference type="InterPro" id="IPR047922">
    <property type="entry name" value="FBXL6_F-box"/>
</dbReference>
<feature type="compositionally biased region" description="Basic residues" evidence="2">
    <location>
        <begin position="290"/>
        <end position="302"/>
    </location>
</feature>
<sequence>MDEQNGECSDHPDDLYSSVNPLDFLLESQDSSRNVPCSNLSSDIDTSDLLSNLDAKLLPPNNFPVHSGFSNCIDPVNSSKISAISESDLGNNCSDFFNDSLTEHSSSLKDHLKLDLICGLGESDSNKDFLPCSLTSTDGLDQNRAADNISVESEITRQSDAATVQTYFNDNSQSTNYTEVNLVGVENKIVSPDSECNSQDTQDEEESDEKARNVGNGHYSAIQSGSRTKSGSSRGRKRKSGDDVMSKGRGGCSVKKRQPAVTYHSQISPDQNGIKLKIKKSPGSVAVQKNVKRKERTRKRRSKKDEEEEEENLDSSDPGSTEQSKWGSHLPVPVLIKVFSTVAQEEGCLPFLVRASSVCRLWREAALAPSLWNIIDLTGTWVRDRYKSEAQLAWLCENRFSLVEDLNIGGWKFSDKQRFLQVMTEHCPNLRGITLTGWTGLHGDHLKYLVDNCQFLSRIDLTSICPDGSINRSAVSMTAIRNMCQTIGDRLTHLTLADNKITGISQIVTAIAENCPNLEVFDISNMCSYSTAPLPIERFQNGCQKLRVLRFSNSNLCLAQTSLKEQVASLGFPCLEELSVASIFGLDGSMQRPVIDDNSLERILKNSHKLRLLDVRGCSRISDSSLVRVPAWDLEHLFLSGCYVTKMQESGLELIVQKWSHSLIEMDLGWCTATAPLDSAVTAFSEKGEESPLRILNLCGSSVSLEPVKAVLLRCPHLQSLNLSSCRALPRGMKRLYEGFEVVELRKSLLEKPVAANSSSASASPSDTAAEEAAMDQSGIISENTAHPQEQSEATLTVESEHHAN</sequence>
<dbReference type="CDD" id="cd22119">
    <property type="entry name" value="F-box_FBXL6"/>
    <property type="match status" value="1"/>
</dbReference>
<dbReference type="SUPFAM" id="SSF52047">
    <property type="entry name" value="RNI-like"/>
    <property type="match status" value="1"/>
</dbReference>
<feature type="compositionally biased region" description="Polar residues" evidence="2">
    <location>
        <begin position="779"/>
        <end position="798"/>
    </location>
</feature>
<dbReference type="PANTHER" id="PTHR38926">
    <property type="entry name" value="F-BOX DOMAIN CONTAINING PROTEIN, EXPRESSED"/>
    <property type="match status" value="1"/>
</dbReference>
<feature type="compositionally biased region" description="Polar residues" evidence="2">
    <location>
        <begin position="315"/>
        <end position="326"/>
    </location>
</feature>
<dbReference type="SUPFAM" id="SSF81383">
    <property type="entry name" value="F-box domain"/>
    <property type="match status" value="1"/>
</dbReference>
<feature type="compositionally biased region" description="Low complexity" evidence="2">
    <location>
        <begin position="755"/>
        <end position="768"/>
    </location>
</feature>
<gene>
    <name evidence="4" type="ORF">R5R35_011928</name>
</gene>
<dbReference type="AlphaFoldDB" id="A0AAN9W2D0"/>
<dbReference type="EMBL" id="JAZDUA010000020">
    <property type="protein sequence ID" value="KAK7872810.1"/>
    <property type="molecule type" value="Genomic_DNA"/>
</dbReference>
<dbReference type="InterPro" id="IPR006553">
    <property type="entry name" value="Leu-rich_rpt_Cys-con_subtyp"/>
</dbReference>
<evidence type="ECO:0000256" key="1">
    <source>
        <dbReference type="ARBA" id="ARBA00022786"/>
    </source>
</evidence>
<feature type="region of interest" description="Disordered" evidence="2">
    <location>
        <begin position="754"/>
        <end position="805"/>
    </location>
</feature>
<dbReference type="InterPro" id="IPR001810">
    <property type="entry name" value="F-box_dom"/>
</dbReference>
<evidence type="ECO:0000259" key="3">
    <source>
        <dbReference type="Pfam" id="PF12937"/>
    </source>
</evidence>
<reference evidence="4 5" key="1">
    <citation type="submission" date="2024-03" db="EMBL/GenBank/DDBJ databases">
        <title>The genome assembly and annotation of the cricket Gryllus longicercus Weissman &amp; Gray.</title>
        <authorList>
            <person name="Szrajer S."/>
            <person name="Gray D."/>
            <person name="Ylla G."/>
        </authorList>
    </citation>
    <scope>NUCLEOTIDE SEQUENCE [LARGE SCALE GENOMIC DNA]</scope>
    <source>
        <strain evidence="4">DAG 2021-001</strain>
        <tissue evidence="4">Whole body minus gut</tissue>
    </source>
</reference>
<keyword evidence="1" id="KW-0833">Ubl conjugation pathway</keyword>
<evidence type="ECO:0000313" key="4">
    <source>
        <dbReference type="EMBL" id="KAK7872810.1"/>
    </source>
</evidence>
<proteinExistence type="predicted"/>
<dbReference type="InterPro" id="IPR036047">
    <property type="entry name" value="F-box-like_dom_sf"/>
</dbReference>
<comment type="caution">
    <text evidence="4">The sequence shown here is derived from an EMBL/GenBank/DDBJ whole genome shotgun (WGS) entry which is preliminary data.</text>
</comment>
<dbReference type="Gene3D" id="1.20.1280.50">
    <property type="match status" value="1"/>
</dbReference>
<feature type="compositionally biased region" description="Low complexity" evidence="2">
    <location>
        <begin position="224"/>
        <end position="233"/>
    </location>
</feature>